<evidence type="ECO:0000256" key="6">
    <source>
        <dbReference type="ARBA" id="ARBA00023004"/>
    </source>
</evidence>
<keyword evidence="4" id="KW-0410">Iron transport</keyword>
<dbReference type="PANTHER" id="PTHR32552:SF81">
    <property type="entry name" value="TONB-DEPENDENT OUTER MEMBRANE RECEPTOR"/>
    <property type="match status" value="1"/>
</dbReference>
<dbReference type="Proteomes" id="UP000622317">
    <property type="component" value="Unassembled WGS sequence"/>
</dbReference>
<dbReference type="Pfam" id="PF07715">
    <property type="entry name" value="Plug"/>
    <property type="match status" value="1"/>
</dbReference>
<accession>A0A927IGC4</accession>
<sequence length="1230" mass="136822">MKNQYQTQNSQAKWLLALALTVGAASLQGQDESEEIFELSPFEVSASKDDIGYRQQNTLAGSRLNTNVADLAASISVITKQQMEDTASLDVNDLFRYEASTEGSGTYTPSVQSLRNDGVVDVNAGYTHGGDGQPQTNAIANRVRGIGIPDASINFYRAIRNVPLDTYNVQSVEVSRGPSSMLFGIGSPAGFVNQSRSSAVLDTKSTSVKFRFDQNGSKRFSVSTNQPLLEDKLALFFAALHDDKEFERKPSYDDTRREYVALTYKPFGDTRIKASFESFRNKNNRPNTLTPRDYVSEWVEAGRPAYDPSSQTVRILDTNQVVGPFVGRSDSPYIDDVRAYIMAQPGYDASKWNSAQTTYNGVSISGGQALTNPDSALYVPGLGIANGRPTMQVANSQVVNWFQAAPGQYRAGWGTATNPAANQSLIPSVASIQSDLDTAAAYNQFWTTSANYSQTGGDIGSYRYPGVTDTSIYDYTSVNILSMNFGEDENETYNLELEQKITDDLFLTAGFFRQDFDSLASYTVSQLNVATLFVDTNLTLPTGAPNPYFGLPYVEDFDPDRFVNRITSDQYRAALAYTPDFTERDGWAKWLGRHQFLAYGSKEEVSRDFIRQRLNFTGGDEVANGTIRYLANENNNADGTPTGWRNEGGSTRRTYYLAQPGDPYGTVTSTAGAIDYTQYTGPLTAYNFGNESWENISMTHTFKDHSASTNRSQTEITSYNLGGTSYLWDDRIIATYGFRNDVAKNRFSSPNQISDLDGNVLYESMTNPERWINGVYQTETVFQRLSAWSEEEADTATTGVVVKPLSNFRKFQDKAREGNLFYEFIDTLGFSYNRSDTFNPPTTTNIDVFGTILPLPEGEGKDYGIQFSLFENKLFARISKYESTNDNERTNGGTPLSRLNSNLDTNTFRAWARTIALINAGHDPRLDGFGEDLTPAEEDSIQAATSVIWGQDYRYYEQLPGSIAATRSAKAEGTELQLTYNPTRNWNIKLTGAKSETRYYNVLKEYDAWLAHRYPVWESARAADYLLPQYQNLVTYSTPGNDPEAEPNVNLTNFLQSYGYATQIRITDADPINTALDYFNAVVVPQASLAKDLDGQVSPGQSKYSASLITNYKFLGDKLKGVAVGGSMRWKDKSIMGYYGKSSGAISPDYLDISDTTRPIFTPAETYYDLWASYSRKIMKDEVNMKIQLNIVNAFEDGGLQTVGVNYDGSPNAYRIVDPRQFILNVSFDM</sequence>
<evidence type="ECO:0000259" key="12">
    <source>
        <dbReference type="Pfam" id="PF07715"/>
    </source>
</evidence>
<evidence type="ECO:0000256" key="2">
    <source>
        <dbReference type="ARBA" id="ARBA00022448"/>
    </source>
</evidence>
<dbReference type="InterPro" id="IPR039426">
    <property type="entry name" value="TonB-dep_rcpt-like"/>
</dbReference>
<keyword evidence="2" id="KW-0813">Transport</keyword>
<dbReference type="InterPro" id="IPR037066">
    <property type="entry name" value="Plug_dom_sf"/>
</dbReference>
<reference evidence="13" key="1">
    <citation type="submission" date="2020-09" db="EMBL/GenBank/DDBJ databases">
        <title>Pelagicoccus enzymogenes sp. nov. with an EPS production, isolated from marine sediment.</title>
        <authorList>
            <person name="Feng X."/>
        </authorList>
    </citation>
    <scope>NUCLEOTIDE SEQUENCE</scope>
    <source>
        <strain evidence="13">NFK12</strain>
    </source>
</reference>
<evidence type="ECO:0000313" key="13">
    <source>
        <dbReference type="EMBL" id="MBD5778245.1"/>
    </source>
</evidence>
<comment type="subcellular location">
    <subcellularLocation>
        <location evidence="1">Cell outer membrane</location>
        <topology evidence="1">Multi-pass membrane protein</topology>
    </subcellularLocation>
</comment>
<feature type="signal peptide" evidence="11">
    <location>
        <begin position="1"/>
        <end position="24"/>
    </location>
</feature>
<protein>
    <submittedName>
        <fullName evidence="13">TonB-dependent receptor plug domain-containing protein</fullName>
    </submittedName>
</protein>
<evidence type="ECO:0000256" key="5">
    <source>
        <dbReference type="ARBA" id="ARBA00022692"/>
    </source>
</evidence>
<keyword evidence="3" id="KW-1134">Transmembrane beta strand</keyword>
<dbReference type="Gene3D" id="2.40.170.20">
    <property type="entry name" value="TonB-dependent receptor, beta-barrel domain"/>
    <property type="match status" value="2"/>
</dbReference>
<evidence type="ECO:0000256" key="1">
    <source>
        <dbReference type="ARBA" id="ARBA00004571"/>
    </source>
</evidence>
<evidence type="ECO:0000256" key="11">
    <source>
        <dbReference type="SAM" id="SignalP"/>
    </source>
</evidence>
<keyword evidence="10" id="KW-0998">Cell outer membrane</keyword>
<evidence type="ECO:0000313" key="14">
    <source>
        <dbReference type="Proteomes" id="UP000622317"/>
    </source>
</evidence>
<evidence type="ECO:0000256" key="8">
    <source>
        <dbReference type="ARBA" id="ARBA00023077"/>
    </source>
</evidence>
<evidence type="ECO:0000256" key="3">
    <source>
        <dbReference type="ARBA" id="ARBA00022452"/>
    </source>
</evidence>
<dbReference type="Gene3D" id="2.170.130.10">
    <property type="entry name" value="TonB-dependent receptor, plug domain"/>
    <property type="match status" value="1"/>
</dbReference>
<keyword evidence="14" id="KW-1185">Reference proteome</keyword>
<dbReference type="GO" id="GO:0009279">
    <property type="term" value="C:cell outer membrane"/>
    <property type="evidence" value="ECO:0007669"/>
    <property type="project" value="UniProtKB-SubCell"/>
</dbReference>
<gene>
    <name evidence="13" type="ORF">IEN85_01905</name>
</gene>
<dbReference type="InterPro" id="IPR012910">
    <property type="entry name" value="Plug_dom"/>
</dbReference>
<keyword evidence="9" id="KW-0472">Membrane</keyword>
<dbReference type="InterPro" id="IPR036942">
    <property type="entry name" value="Beta-barrel_TonB_sf"/>
</dbReference>
<evidence type="ECO:0000256" key="4">
    <source>
        <dbReference type="ARBA" id="ARBA00022496"/>
    </source>
</evidence>
<dbReference type="GO" id="GO:0006826">
    <property type="term" value="P:iron ion transport"/>
    <property type="evidence" value="ECO:0007669"/>
    <property type="project" value="UniProtKB-KW"/>
</dbReference>
<keyword evidence="5" id="KW-0812">Transmembrane</keyword>
<feature type="domain" description="TonB-dependent receptor plug" evidence="12">
    <location>
        <begin position="69"/>
        <end position="190"/>
    </location>
</feature>
<keyword evidence="11" id="KW-0732">Signal</keyword>
<keyword evidence="13" id="KW-0675">Receptor</keyword>
<comment type="caution">
    <text evidence="13">The sequence shown here is derived from an EMBL/GenBank/DDBJ whole genome shotgun (WGS) entry which is preliminary data.</text>
</comment>
<proteinExistence type="predicted"/>
<keyword evidence="7" id="KW-0406">Ion transport</keyword>
<keyword evidence="6" id="KW-0408">Iron</keyword>
<evidence type="ECO:0000256" key="9">
    <source>
        <dbReference type="ARBA" id="ARBA00023136"/>
    </source>
</evidence>
<name>A0A927IGC4_9BACT</name>
<organism evidence="13 14">
    <name type="scientific">Pelagicoccus enzymogenes</name>
    <dbReference type="NCBI Taxonomy" id="2773457"/>
    <lineage>
        <taxon>Bacteria</taxon>
        <taxon>Pseudomonadati</taxon>
        <taxon>Verrucomicrobiota</taxon>
        <taxon>Opitutia</taxon>
        <taxon>Puniceicoccales</taxon>
        <taxon>Pelagicoccaceae</taxon>
        <taxon>Pelagicoccus</taxon>
    </lineage>
</organism>
<evidence type="ECO:0000256" key="10">
    <source>
        <dbReference type="ARBA" id="ARBA00023237"/>
    </source>
</evidence>
<dbReference type="SUPFAM" id="SSF56935">
    <property type="entry name" value="Porins"/>
    <property type="match status" value="2"/>
</dbReference>
<dbReference type="EMBL" id="JACYFG010000003">
    <property type="protein sequence ID" value="MBD5778245.1"/>
    <property type="molecule type" value="Genomic_DNA"/>
</dbReference>
<dbReference type="PANTHER" id="PTHR32552">
    <property type="entry name" value="FERRICHROME IRON RECEPTOR-RELATED"/>
    <property type="match status" value="1"/>
</dbReference>
<keyword evidence="8" id="KW-0798">TonB box</keyword>
<feature type="chain" id="PRO_5037806129" evidence="11">
    <location>
        <begin position="25"/>
        <end position="1230"/>
    </location>
</feature>
<dbReference type="AlphaFoldDB" id="A0A927IGC4"/>
<evidence type="ECO:0000256" key="7">
    <source>
        <dbReference type="ARBA" id="ARBA00023065"/>
    </source>
</evidence>
<dbReference type="RefSeq" id="WP_191615381.1">
    <property type="nucleotide sequence ID" value="NZ_JACYFG010000003.1"/>
</dbReference>